<keyword evidence="2" id="KW-1185">Reference proteome</keyword>
<name>A0A3P7JCL3_STRVU</name>
<organism evidence="1 2">
    <name type="scientific">Strongylus vulgaris</name>
    <name type="common">Blood worm</name>
    <dbReference type="NCBI Taxonomy" id="40348"/>
    <lineage>
        <taxon>Eukaryota</taxon>
        <taxon>Metazoa</taxon>
        <taxon>Ecdysozoa</taxon>
        <taxon>Nematoda</taxon>
        <taxon>Chromadorea</taxon>
        <taxon>Rhabditida</taxon>
        <taxon>Rhabditina</taxon>
        <taxon>Rhabditomorpha</taxon>
        <taxon>Strongyloidea</taxon>
        <taxon>Strongylidae</taxon>
        <taxon>Strongylus</taxon>
    </lineage>
</organism>
<accession>A0A3P7JCL3</accession>
<sequence>MACLHFRAGHSTVPIRFCLSLASSTMLVLNCGGDVQARSISLPAGISLSIRATNMSAHLVGSLPRKRLLPEESQSSQFPSVVCPSHYMTSPSMLCLRDVLLDREDEALISYLNCKVRRDVVCIGCISEDIVPALCGLPGEPLTWPQCQVASLLCSRAQGEQLNRTGRLGALGPSANLWLPLGARRRLKLLFASCLVLLLDRSPCSPEIYVRGRFRD</sequence>
<dbReference type="EMBL" id="UYYB01095830">
    <property type="protein sequence ID" value="VDM75784.1"/>
    <property type="molecule type" value="Genomic_DNA"/>
</dbReference>
<proteinExistence type="predicted"/>
<protein>
    <submittedName>
        <fullName evidence="1">Uncharacterized protein</fullName>
    </submittedName>
</protein>
<gene>
    <name evidence="1" type="ORF">SVUK_LOCUS10782</name>
</gene>
<dbReference type="AlphaFoldDB" id="A0A3P7JCL3"/>
<dbReference type="Proteomes" id="UP000270094">
    <property type="component" value="Unassembled WGS sequence"/>
</dbReference>
<reference evidence="1 2" key="1">
    <citation type="submission" date="2018-11" db="EMBL/GenBank/DDBJ databases">
        <authorList>
            <consortium name="Pathogen Informatics"/>
        </authorList>
    </citation>
    <scope>NUCLEOTIDE SEQUENCE [LARGE SCALE GENOMIC DNA]</scope>
</reference>
<evidence type="ECO:0000313" key="2">
    <source>
        <dbReference type="Proteomes" id="UP000270094"/>
    </source>
</evidence>
<evidence type="ECO:0000313" key="1">
    <source>
        <dbReference type="EMBL" id="VDM75784.1"/>
    </source>
</evidence>